<feature type="compositionally biased region" description="Pro residues" evidence="1">
    <location>
        <begin position="675"/>
        <end position="691"/>
    </location>
</feature>
<organism evidence="2 5">
    <name type="scientific">Streptomyces avermitilis</name>
    <dbReference type="NCBI Taxonomy" id="33903"/>
    <lineage>
        <taxon>Bacteria</taxon>
        <taxon>Bacillati</taxon>
        <taxon>Actinomycetota</taxon>
        <taxon>Actinomycetes</taxon>
        <taxon>Kitasatosporales</taxon>
        <taxon>Streptomycetaceae</taxon>
        <taxon>Streptomyces</taxon>
    </lineage>
</organism>
<dbReference type="RefSeq" id="WP_037644864.1">
    <property type="nucleotide sequence ID" value="NZ_BAABTN010000029.1"/>
</dbReference>
<dbReference type="Pfam" id="PF14440">
    <property type="entry name" value="XOO_2897-deam"/>
    <property type="match status" value="1"/>
</dbReference>
<feature type="compositionally biased region" description="Pro residues" evidence="1">
    <location>
        <begin position="593"/>
        <end position="611"/>
    </location>
</feature>
<evidence type="ECO:0000313" key="5">
    <source>
        <dbReference type="Proteomes" id="UP000302139"/>
    </source>
</evidence>
<gene>
    <name evidence="2" type="ORF">SAV14893_028910</name>
    <name evidence="3" type="ORF">SAV31267_058470</name>
</gene>
<protein>
    <recommendedName>
        <fullName evidence="6">Nucleic acid/nucleotide deaminase of polymorphic system toxin</fullName>
    </recommendedName>
</protein>
<dbReference type="Proteomes" id="UP000299211">
    <property type="component" value="Unassembled WGS sequence"/>
</dbReference>
<feature type="region of interest" description="Disordered" evidence="1">
    <location>
        <begin position="124"/>
        <end position="707"/>
    </location>
</feature>
<sequence length="1025" mass="100923">MVTFAQAQERAEEWINGDVPGYQHREVRVREFELGFVVWAEDRADGPRSDGGAQRLVIARDSGEATLWPGLPVGEVIRRYEEEYGVPEVVPEAAPVPPARVDLNQTSFLLSPPEWLQEAADRMGIPDRRNGTSGGASGGTSGGASGGVAGGASGSGVGGTSGGAAAAVSGGASGGVSDARGNADAHGASAAPGAHAASAAPGGGTPWPAAGGADDDVQDAAPQDSVPGPPPGATPWAGTDTNAEAGEDRSVPLPATVFAPPLSGLGDLRDEDTPPPAATPDAKTALMSGGSGLPRTTVAPALDDAVPAAPQGPVTPPPGPGAPRVPSGPSAAQGPGAPEGAAPSAPSYGYPQGPGAAPSAPSYGYPQGPGAVPGTPPPGAPQAPGAPHAPGAPQAPTGSPVPGRPLAPNAGDIADAATSKAAPPRGARAGAPRPPGAPGVPGAPGTPGAPGAMPPASGPGAPGTPAGGYVPTQLVSQLGPDGPEGLAGPNPPSAPGTPNPPGGTPPGGVHHAATMFADPGRPGAGPGAPQPPGPPGAPGRPGVPNPPGPPGAPGQPGAPGAPGAPNTPGGTPPGGVHHAATMLAGPSVGGPGAPLPPPGAPGAPGMPPGAPGAPGAPGGPGGVHHAETMLAGPPVGGPGLPPPGAPGAPGMPAGTPPGVPQGWPPPQPGQAMAPQPMPGQPMPPQPMPGQQPPAYGYPPTGQPTVGPGYQAVLRYRAQDGSEQQLIRRSAPGTPHPEWQILHELRAMNVPPQQVLELHTELESCELPGAYCARMIRESWPQARITSIATYGTDHASRQQGMQELLAHQGELHQVADGPARPGPVRSPLPPVPPAQPIPPEAIAQELAAAFGPGVFHFDQAAVSRQGVPPIVAHTLVVAGLPVDMGPFFWAQAQPGRPVPTLAELAQERGVQPGPDAGSYLVMGSDFGKAICVQYGTANIVAVPVEAGPGGAPVPPQFVNTGLPEFARCLALLGRMWRLRFGLNQEQAGRWTVDFQAQLASLDPAALGSPESWWSVLLEQMWDGLL</sequence>
<feature type="compositionally biased region" description="Low complexity" evidence="1">
    <location>
        <begin position="324"/>
        <end position="373"/>
    </location>
</feature>
<accession>A0A4D4LY65</accession>
<dbReference type="EMBL" id="BJHX01000001">
    <property type="protein sequence ID" value="GDY63498.1"/>
    <property type="molecule type" value="Genomic_DNA"/>
</dbReference>
<dbReference type="Pfam" id="PF14435">
    <property type="entry name" value="SUKH-4"/>
    <property type="match status" value="1"/>
</dbReference>
<dbReference type="Proteomes" id="UP000302139">
    <property type="component" value="Unassembled WGS sequence"/>
</dbReference>
<evidence type="ECO:0000313" key="2">
    <source>
        <dbReference type="EMBL" id="GDY63498.1"/>
    </source>
</evidence>
<feature type="compositionally biased region" description="Low complexity" evidence="1">
    <location>
        <begin position="692"/>
        <end position="704"/>
    </location>
</feature>
<dbReference type="STRING" id="33903.AQJ43_03800"/>
<dbReference type="InterPro" id="IPR025851">
    <property type="entry name" value="SUKH-4"/>
</dbReference>
<feature type="compositionally biased region" description="Low complexity" evidence="1">
    <location>
        <begin position="421"/>
        <end position="431"/>
    </location>
</feature>
<dbReference type="EMBL" id="BJHY01000001">
    <property type="protein sequence ID" value="GDY76362.1"/>
    <property type="molecule type" value="Genomic_DNA"/>
</dbReference>
<comment type="caution">
    <text evidence="2">The sequence shown here is derived from an EMBL/GenBank/DDBJ whole genome shotgun (WGS) entry which is preliminary data.</text>
</comment>
<feature type="compositionally biased region" description="Pro residues" evidence="1">
    <location>
        <begin position="313"/>
        <end position="323"/>
    </location>
</feature>
<feature type="compositionally biased region" description="Low complexity" evidence="1">
    <location>
        <begin position="382"/>
        <end position="398"/>
    </location>
</feature>
<reference evidence="3 4" key="1">
    <citation type="submission" date="2019-04" db="EMBL/GenBank/DDBJ databases">
        <title>Draft genome sequences of Streptomyces avermitilis ATCC 31267.</title>
        <authorList>
            <person name="Komaki H."/>
            <person name="Tamura T."/>
            <person name="Hosoyama A."/>
        </authorList>
    </citation>
    <scope>NUCLEOTIDE SEQUENCE [LARGE SCALE GENOMIC DNA]</scope>
    <source>
        <strain evidence="3 4">ATCC 31267</strain>
    </source>
</reference>
<feature type="compositionally biased region" description="Low complexity" evidence="1">
    <location>
        <begin position="458"/>
        <end position="468"/>
    </location>
</feature>
<evidence type="ECO:0000313" key="4">
    <source>
        <dbReference type="Proteomes" id="UP000299211"/>
    </source>
</evidence>
<feature type="compositionally biased region" description="Gly residues" evidence="1">
    <location>
        <begin position="132"/>
        <end position="162"/>
    </location>
</feature>
<evidence type="ECO:0000313" key="3">
    <source>
        <dbReference type="EMBL" id="GDY76362.1"/>
    </source>
</evidence>
<name>A0A4D4LY65_STRAX</name>
<proteinExistence type="predicted"/>
<dbReference type="AlphaFoldDB" id="A0A4D4LY65"/>
<reference evidence="2 5" key="2">
    <citation type="submission" date="2019-04" db="EMBL/GenBank/DDBJ databases">
        <title>Draft genome sequences of Streptomyces avermitilis NBRC 14893.</title>
        <authorList>
            <person name="Komaki H."/>
            <person name="Tamura T."/>
            <person name="Hosoyama A."/>
        </authorList>
    </citation>
    <scope>NUCLEOTIDE SEQUENCE [LARGE SCALE GENOMIC DNA]</scope>
    <source>
        <strain evidence="2 5">NBRC 14893</strain>
    </source>
</reference>
<feature type="compositionally biased region" description="Pro residues" evidence="1">
    <location>
        <begin position="489"/>
        <end position="504"/>
    </location>
</feature>
<feature type="compositionally biased region" description="Pro residues" evidence="1">
    <location>
        <begin position="528"/>
        <end position="553"/>
    </location>
</feature>
<evidence type="ECO:0008006" key="6">
    <source>
        <dbReference type="Google" id="ProtNLM"/>
    </source>
</evidence>
<feature type="compositionally biased region" description="Pro residues" evidence="1">
    <location>
        <begin position="654"/>
        <end position="668"/>
    </location>
</feature>
<feature type="compositionally biased region" description="Low complexity" evidence="1">
    <location>
        <begin position="298"/>
        <end position="312"/>
    </location>
</feature>
<feature type="compositionally biased region" description="Pro residues" evidence="1">
    <location>
        <begin position="635"/>
        <end position="646"/>
    </location>
</feature>
<feature type="compositionally biased region" description="Low complexity" evidence="1">
    <location>
        <begin position="184"/>
        <end position="212"/>
    </location>
</feature>
<evidence type="ECO:0000256" key="1">
    <source>
        <dbReference type="SAM" id="MobiDB-lite"/>
    </source>
</evidence>
<dbReference type="InterPro" id="IPR032722">
    <property type="entry name" value="Deaminase_XOO_2897"/>
</dbReference>